<organism evidence="3 4">
    <name type="scientific">Xanthoceras sorbifolium</name>
    <dbReference type="NCBI Taxonomy" id="99658"/>
    <lineage>
        <taxon>Eukaryota</taxon>
        <taxon>Viridiplantae</taxon>
        <taxon>Streptophyta</taxon>
        <taxon>Embryophyta</taxon>
        <taxon>Tracheophyta</taxon>
        <taxon>Spermatophyta</taxon>
        <taxon>Magnoliopsida</taxon>
        <taxon>eudicotyledons</taxon>
        <taxon>Gunneridae</taxon>
        <taxon>Pentapetalae</taxon>
        <taxon>rosids</taxon>
        <taxon>malvids</taxon>
        <taxon>Sapindales</taxon>
        <taxon>Sapindaceae</taxon>
        <taxon>Xanthoceroideae</taxon>
        <taxon>Xanthoceras</taxon>
    </lineage>
</organism>
<dbReference type="PROSITE" id="PS51375">
    <property type="entry name" value="PPR"/>
    <property type="match status" value="5"/>
</dbReference>
<dbReference type="NCBIfam" id="TIGR00756">
    <property type="entry name" value="PPR"/>
    <property type="match status" value="6"/>
</dbReference>
<feature type="repeat" description="PPR" evidence="2">
    <location>
        <begin position="327"/>
        <end position="357"/>
    </location>
</feature>
<reference evidence="3 4" key="1">
    <citation type="submission" date="2021-02" db="EMBL/GenBank/DDBJ databases">
        <title>Plant Genome Project.</title>
        <authorList>
            <person name="Zhang R.-G."/>
        </authorList>
    </citation>
    <scope>NUCLEOTIDE SEQUENCE [LARGE SCALE GENOMIC DNA]</scope>
    <source>
        <tissue evidence="3">Leaves</tissue>
    </source>
</reference>
<gene>
    <name evidence="3" type="ORF">JRO89_XS05G0262100</name>
</gene>
<evidence type="ECO:0000313" key="3">
    <source>
        <dbReference type="EMBL" id="KAH7571163.1"/>
    </source>
</evidence>
<accession>A0ABQ8I3Q7</accession>
<comment type="caution">
    <text evidence="3">The sequence shown here is derived from an EMBL/GenBank/DDBJ whole genome shotgun (WGS) entry which is preliminary data.</text>
</comment>
<dbReference type="InterPro" id="IPR046960">
    <property type="entry name" value="PPR_At4g14850-like_plant"/>
</dbReference>
<dbReference type="InterPro" id="IPR002885">
    <property type="entry name" value="PPR_rpt"/>
</dbReference>
<dbReference type="Gene3D" id="1.25.40.10">
    <property type="entry name" value="Tetratricopeptide repeat domain"/>
    <property type="match status" value="4"/>
</dbReference>
<evidence type="ECO:0000256" key="1">
    <source>
        <dbReference type="ARBA" id="ARBA00022737"/>
    </source>
</evidence>
<dbReference type="InterPro" id="IPR011990">
    <property type="entry name" value="TPR-like_helical_dom_sf"/>
</dbReference>
<evidence type="ECO:0000256" key="2">
    <source>
        <dbReference type="PROSITE-ProRule" id="PRU00708"/>
    </source>
</evidence>
<keyword evidence="4" id="KW-1185">Reference proteome</keyword>
<sequence>MLLISLLQSCKTIKHLQEIQTQIIVNGLEHNDYVAPRIITAYARLKKMVYARKVFDRIPEPNTTSWNAMIKAYAQCEFHREVVVLFHRMKKLDVSPNCFTFPIVLRSCVKIGTLREGKEVHCFVIKSGFGANAFVGTSLIELYSSGRVIKAAYKVFGEMVERNVVAWTAMINGYISCGDIASARCLFELAPERDVVLWNTMVVGYIELGNMVEARKLFDQMPKKDVMSWNTVLVGYANNGDVKECERLFEEMPERNVFSWNGLIGGYAHNGSFFKVLDALKRMLIEGRVFPNDVTLVIVLSVCARLGAFALGKWVHVYAETNGYKENIYVGNALIDMYAKCGIIENALDVFKSMDKKDLITWNTIIGGLATHGQGDDALSLFSQMKNAKEIPDEITFIGVLCACTHMGFVENGLSYFQSMVDDYSIVPRIEHYGCMVDLLARAGHLAEAIKFIKEMPIEADAVIWANLLAACRMYKNVELAELALQRLMALEPKNPANFVMLSNIYGDLGRWKDVARAKVAMRDTGFKKLPGCSVIEVNDTVVEFYSLYDKHPQSEEIYATLKGLTKLLRSSGYAPDFEVLNKISGMSF</sequence>
<protein>
    <submittedName>
        <fullName evidence="3">Uncharacterized protein</fullName>
    </submittedName>
</protein>
<dbReference type="Pfam" id="PF13041">
    <property type="entry name" value="PPR_2"/>
    <property type="match status" value="3"/>
</dbReference>
<feature type="repeat" description="PPR" evidence="2">
    <location>
        <begin position="62"/>
        <end position="96"/>
    </location>
</feature>
<dbReference type="EMBL" id="JAFEMO010000005">
    <property type="protein sequence ID" value="KAH7571163.1"/>
    <property type="molecule type" value="Genomic_DNA"/>
</dbReference>
<dbReference type="PANTHER" id="PTHR47926:SF371">
    <property type="entry name" value="TETRATRICOPEPTIDE REPEAT-LIKE SUPERFAMILY PROTEIN"/>
    <property type="match status" value="1"/>
</dbReference>
<keyword evidence="1" id="KW-0677">Repeat</keyword>
<feature type="repeat" description="PPR" evidence="2">
    <location>
        <begin position="194"/>
        <end position="224"/>
    </location>
</feature>
<feature type="repeat" description="PPR" evidence="2">
    <location>
        <begin position="225"/>
        <end position="259"/>
    </location>
</feature>
<proteinExistence type="predicted"/>
<dbReference type="Pfam" id="PF01535">
    <property type="entry name" value="PPR"/>
    <property type="match status" value="4"/>
</dbReference>
<name>A0ABQ8I3Q7_9ROSI</name>
<dbReference type="Proteomes" id="UP000827721">
    <property type="component" value="Unassembled WGS sequence"/>
</dbReference>
<dbReference type="InterPro" id="IPR046848">
    <property type="entry name" value="E_motif"/>
</dbReference>
<evidence type="ECO:0000313" key="4">
    <source>
        <dbReference type="Proteomes" id="UP000827721"/>
    </source>
</evidence>
<dbReference type="PANTHER" id="PTHR47926">
    <property type="entry name" value="PENTATRICOPEPTIDE REPEAT-CONTAINING PROTEIN"/>
    <property type="match status" value="1"/>
</dbReference>
<dbReference type="SUPFAM" id="SSF48452">
    <property type="entry name" value="TPR-like"/>
    <property type="match status" value="1"/>
</dbReference>
<feature type="repeat" description="PPR" evidence="2">
    <location>
        <begin position="358"/>
        <end position="392"/>
    </location>
</feature>
<dbReference type="Pfam" id="PF20431">
    <property type="entry name" value="E_motif"/>
    <property type="match status" value="1"/>
</dbReference>